<dbReference type="Proteomes" id="UP001165960">
    <property type="component" value="Unassembled WGS sequence"/>
</dbReference>
<gene>
    <name evidence="1" type="primary">RAS1_1</name>
    <name evidence="1" type="ORF">DSO57_1028835</name>
</gene>
<evidence type="ECO:0000313" key="2">
    <source>
        <dbReference type="Proteomes" id="UP001165960"/>
    </source>
</evidence>
<proteinExistence type="predicted"/>
<organism evidence="1 2">
    <name type="scientific">Entomophthora muscae</name>
    <dbReference type="NCBI Taxonomy" id="34485"/>
    <lineage>
        <taxon>Eukaryota</taxon>
        <taxon>Fungi</taxon>
        <taxon>Fungi incertae sedis</taxon>
        <taxon>Zoopagomycota</taxon>
        <taxon>Entomophthoromycotina</taxon>
        <taxon>Entomophthoromycetes</taxon>
        <taxon>Entomophthorales</taxon>
        <taxon>Entomophthoraceae</taxon>
        <taxon>Entomophthora</taxon>
    </lineage>
</organism>
<protein>
    <submittedName>
        <fullName evidence="1">Ras GTPase</fullName>
    </submittedName>
</protein>
<name>A0ACC2T196_9FUNG</name>
<sequence length="258" mass="28708">MKTKSAGTMSGISRAYIPTAIPRDFKIVLFGLGGVGKSAITIQLMRKEFVEEYDPTIEDSYRKELMVDGEEAELNILDTAGQEEYSSIRDQYIRNGHGFMVVYSIDNRESFREANALLKKISQVKDKPYIPLVLVGNKCDLSSRRQVSTKEGQDLARCWNSAFIETSAKLGIHVVDGFEELVRSVRKLRYSLGMATSTFQRSPSGRQATPRSATSTGSMPFPGSPSPLRSGTATHSKESRHRIRDEDEVDLLGCCIIL</sequence>
<dbReference type="EMBL" id="QTSX02003736">
    <property type="protein sequence ID" value="KAJ9068423.1"/>
    <property type="molecule type" value="Genomic_DNA"/>
</dbReference>
<accession>A0ACC2T196</accession>
<evidence type="ECO:0000313" key="1">
    <source>
        <dbReference type="EMBL" id="KAJ9068423.1"/>
    </source>
</evidence>
<reference evidence="1" key="1">
    <citation type="submission" date="2022-04" db="EMBL/GenBank/DDBJ databases">
        <title>Genome of the entomopathogenic fungus Entomophthora muscae.</title>
        <authorList>
            <person name="Elya C."/>
            <person name="Lovett B.R."/>
            <person name="Lee E."/>
            <person name="Macias A.M."/>
            <person name="Hajek A.E."/>
            <person name="De Bivort B.L."/>
            <person name="Kasson M.T."/>
            <person name="De Fine Licht H.H."/>
            <person name="Stajich J.E."/>
        </authorList>
    </citation>
    <scope>NUCLEOTIDE SEQUENCE</scope>
    <source>
        <strain evidence="1">Berkeley</strain>
    </source>
</reference>
<keyword evidence="2" id="KW-1185">Reference proteome</keyword>
<comment type="caution">
    <text evidence="1">The sequence shown here is derived from an EMBL/GenBank/DDBJ whole genome shotgun (WGS) entry which is preliminary data.</text>
</comment>